<proteinExistence type="predicted"/>
<dbReference type="PROSITE" id="PS50987">
    <property type="entry name" value="HTH_ARSR_2"/>
    <property type="match status" value="1"/>
</dbReference>
<dbReference type="Proteomes" id="UP000016646">
    <property type="component" value="Unassembled WGS sequence"/>
</dbReference>
<sequence length="155" mass="17840">MINRLKCVFCNRIKPVAMVKNFRTEVQRIWKKFLVCKPYFTALGDEMRQRIVLILAEAGLDGMDVAAITAKTHLSRPAISHHLKILKDTGIITSHKKGTSVYYFIYIQNTLDKLEDLLTSIERLVSGIDMKSIKEKAPWMIARDDYLLADEVQKK</sequence>
<keyword evidence="1" id="KW-0805">Transcription regulation</keyword>
<organism evidence="5 6">
    <name type="scientific">Treponema socranskii subsp. socranskii VPI DR56BR1116 = ATCC 35536</name>
    <dbReference type="NCBI Taxonomy" id="1125725"/>
    <lineage>
        <taxon>Bacteria</taxon>
        <taxon>Pseudomonadati</taxon>
        <taxon>Spirochaetota</taxon>
        <taxon>Spirochaetia</taxon>
        <taxon>Spirochaetales</taxon>
        <taxon>Treponemataceae</taxon>
        <taxon>Treponema</taxon>
    </lineage>
</organism>
<keyword evidence="3" id="KW-0804">Transcription</keyword>
<evidence type="ECO:0000256" key="1">
    <source>
        <dbReference type="ARBA" id="ARBA00023015"/>
    </source>
</evidence>
<dbReference type="InterPro" id="IPR051081">
    <property type="entry name" value="HTH_MetalResp_TranReg"/>
</dbReference>
<dbReference type="PRINTS" id="PR00778">
    <property type="entry name" value="HTHARSR"/>
</dbReference>
<dbReference type="InterPro" id="IPR001845">
    <property type="entry name" value="HTH_ArsR_DNA-bd_dom"/>
</dbReference>
<dbReference type="EMBL" id="AVQI01000064">
    <property type="protein sequence ID" value="ERK00811.1"/>
    <property type="molecule type" value="Genomic_DNA"/>
</dbReference>
<name>A0ABP2YKA6_TRESO</name>
<evidence type="ECO:0000259" key="4">
    <source>
        <dbReference type="PROSITE" id="PS50987"/>
    </source>
</evidence>
<dbReference type="InterPro" id="IPR036388">
    <property type="entry name" value="WH-like_DNA-bd_sf"/>
</dbReference>
<keyword evidence="6" id="KW-1185">Reference proteome</keyword>
<dbReference type="Gene3D" id="1.10.10.10">
    <property type="entry name" value="Winged helix-like DNA-binding domain superfamily/Winged helix DNA-binding domain"/>
    <property type="match status" value="1"/>
</dbReference>
<comment type="caution">
    <text evidence="5">The sequence shown here is derived from an EMBL/GenBank/DDBJ whole genome shotgun (WGS) entry which is preliminary data.</text>
</comment>
<evidence type="ECO:0000256" key="3">
    <source>
        <dbReference type="ARBA" id="ARBA00023163"/>
    </source>
</evidence>
<evidence type="ECO:0000313" key="6">
    <source>
        <dbReference type="Proteomes" id="UP000016646"/>
    </source>
</evidence>
<reference evidence="5 6" key="1">
    <citation type="submission" date="2013-08" db="EMBL/GenBank/DDBJ databases">
        <authorList>
            <person name="Durkin A.S."/>
            <person name="Haft D.R."/>
            <person name="McCorrison J."/>
            <person name="Torralba M."/>
            <person name="Gillis M."/>
            <person name="Haft D.H."/>
            <person name="Methe B."/>
            <person name="Sutton G."/>
            <person name="Nelson K.E."/>
        </authorList>
    </citation>
    <scope>NUCLEOTIDE SEQUENCE [LARGE SCALE GENOMIC DNA]</scope>
    <source>
        <strain evidence="5 6">ATCC 35536</strain>
    </source>
</reference>
<evidence type="ECO:0000313" key="5">
    <source>
        <dbReference type="EMBL" id="ERK00811.1"/>
    </source>
</evidence>
<dbReference type="NCBIfam" id="NF033788">
    <property type="entry name" value="HTH_metalloreg"/>
    <property type="match status" value="1"/>
</dbReference>
<dbReference type="SUPFAM" id="SSF46785">
    <property type="entry name" value="Winged helix' DNA-binding domain"/>
    <property type="match status" value="1"/>
</dbReference>
<dbReference type="SMART" id="SM00418">
    <property type="entry name" value="HTH_ARSR"/>
    <property type="match status" value="1"/>
</dbReference>
<dbReference type="InterPro" id="IPR011991">
    <property type="entry name" value="ArsR-like_HTH"/>
</dbReference>
<gene>
    <name evidence="5" type="ORF">HMPREF0860_1177</name>
</gene>
<dbReference type="CDD" id="cd00090">
    <property type="entry name" value="HTH_ARSR"/>
    <property type="match status" value="1"/>
</dbReference>
<keyword evidence="2" id="KW-0238">DNA-binding</keyword>
<dbReference type="Pfam" id="PF01022">
    <property type="entry name" value="HTH_5"/>
    <property type="match status" value="1"/>
</dbReference>
<evidence type="ECO:0000256" key="2">
    <source>
        <dbReference type="ARBA" id="ARBA00023125"/>
    </source>
</evidence>
<dbReference type="PANTHER" id="PTHR33154">
    <property type="entry name" value="TRANSCRIPTIONAL REGULATOR, ARSR FAMILY"/>
    <property type="match status" value="1"/>
</dbReference>
<protein>
    <submittedName>
        <fullName evidence="5">Transcriptional regulator, ArsR family</fullName>
    </submittedName>
</protein>
<feature type="domain" description="HTH arsR-type" evidence="4">
    <location>
        <begin position="26"/>
        <end position="125"/>
    </location>
</feature>
<dbReference type="PANTHER" id="PTHR33154:SF33">
    <property type="entry name" value="TRANSCRIPTIONAL REPRESSOR SDPR"/>
    <property type="match status" value="1"/>
</dbReference>
<accession>A0ABP2YKA6</accession>
<dbReference type="InterPro" id="IPR036390">
    <property type="entry name" value="WH_DNA-bd_sf"/>
</dbReference>